<dbReference type="EMBL" id="CAJVQB010011338">
    <property type="protein sequence ID" value="CAG8746959.1"/>
    <property type="molecule type" value="Genomic_DNA"/>
</dbReference>
<accession>A0ABN7V9D1</accession>
<keyword evidence="3" id="KW-1185">Reference proteome</keyword>
<organism evidence="2 3">
    <name type="scientific">Gigaspora margarita</name>
    <dbReference type="NCBI Taxonomy" id="4874"/>
    <lineage>
        <taxon>Eukaryota</taxon>
        <taxon>Fungi</taxon>
        <taxon>Fungi incertae sedis</taxon>
        <taxon>Mucoromycota</taxon>
        <taxon>Glomeromycotina</taxon>
        <taxon>Glomeromycetes</taxon>
        <taxon>Diversisporales</taxon>
        <taxon>Gigasporaceae</taxon>
        <taxon>Gigaspora</taxon>
    </lineage>
</organism>
<reference evidence="2 3" key="1">
    <citation type="submission" date="2021-06" db="EMBL/GenBank/DDBJ databases">
        <authorList>
            <person name="Kallberg Y."/>
            <person name="Tangrot J."/>
            <person name="Rosling A."/>
        </authorList>
    </citation>
    <scope>NUCLEOTIDE SEQUENCE [LARGE SCALE GENOMIC DNA]</scope>
    <source>
        <strain evidence="2 3">120-4 pot B 10/14</strain>
    </source>
</reference>
<keyword evidence="1" id="KW-0175">Coiled coil</keyword>
<evidence type="ECO:0000313" key="2">
    <source>
        <dbReference type="EMBL" id="CAG8746959.1"/>
    </source>
</evidence>
<evidence type="ECO:0000313" key="3">
    <source>
        <dbReference type="Proteomes" id="UP000789901"/>
    </source>
</evidence>
<protein>
    <submittedName>
        <fullName evidence="2">14427_t:CDS:1</fullName>
    </submittedName>
</protein>
<comment type="caution">
    <text evidence="2">The sequence shown here is derived from an EMBL/GenBank/DDBJ whole genome shotgun (WGS) entry which is preliminary data.</text>
</comment>
<proteinExistence type="predicted"/>
<name>A0ABN7V9D1_GIGMA</name>
<sequence>TKTNDADLSNCITFRINEIDMLNASIKNVKLQLKELRGLFEVSENEKKDLEQKFGQSEKDIKQVLESLRSDHCQLKEEWTLIKSWRVKNEKI</sequence>
<evidence type="ECO:0000256" key="1">
    <source>
        <dbReference type="SAM" id="Coils"/>
    </source>
</evidence>
<dbReference type="Proteomes" id="UP000789901">
    <property type="component" value="Unassembled WGS sequence"/>
</dbReference>
<gene>
    <name evidence="2" type="ORF">GMARGA_LOCUS15984</name>
</gene>
<feature type="coiled-coil region" evidence="1">
    <location>
        <begin position="19"/>
        <end position="67"/>
    </location>
</feature>
<feature type="non-terminal residue" evidence="2">
    <location>
        <position position="1"/>
    </location>
</feature>